<dbReference type="STRING" id="177437.HRM2_25520"/>
<feature type="domain" description="Ice-binding protein C-terminal" evidence="2">
    <location>
        <begin position="249"/>
        <end position="272"/>
    </location>
</feature>
<organism evidence="3 4">
    <name type="scientific">Desulforapulum autotrophicum (strain ATCC 43914 / DSM 3382 / VKM B-1955 / HRM2)</name>
    <name type="common">Desulfobacterium autotrophicum</name>
    <dbReference type="NCBI Taxonomy" id="177437"/>
    <lineage>
        <taxon>Bacteria</taxon>
        <taxon>Pseudomonadati</taxon>
        <taxon>Thermodesulfobacteriota</taxon>
        <taxon>Desulfobacteria</taxon>
        <taxon>Desulfobacterales</taxon>
        <taxon>Desulfobacteraceae</taxon>
        <taxon>Desulforapulum</taxon>
    </lineage>
</organism>
<feature type="signal peptide" evidence="1">
    <location>
        <begin position="1"/>
        <end position="20"/>
    </location>
</feature>
<keyword evidence="4" id="KW-1185">Reference proteome</keyword>
<proteinExistence type="predicted"/>
<dbReference type="InterPro" id="IPR013424">
    <property type="entry name" value="Ice-binding_C"/>
</dbReference>
<feature type="chain" id="PRO_5002902368" description="Ice-binding protein C-terminal domain-containing protein" evidence="1">
    <location>
        <begin position="21"/>
        <end position="276"/>
    </location>
</feature>
<evidence type="ECO:0000259" key="2">
    <source>
        <dbReference type="Pfam" id="PF07589"/>
    </source>
</evidence>
<evidence type="ECO:0000256" key="1">
    <source>
        <dbReference type="SAM" id="SignalP"/>
    </source>
</evidence>
<dbReference type="NCBIfam" id="TIGR02595">
    <property type="entry name" value="PEP_CTERM"/>
    <property type="match status" value="1"/>
</dbReference>
<keyword evidence="1" id="KW-0732">Signal</keyword>
<sequence length="276" mass="30451">MKIILYYLFMFLGATCLSGATLSAQTIIDQTDNLSTAWYIKDLNGEPVEYFEIDSAGTTTRIDVVGSTNIFNTTQIEISRDSATGIGFSIFTAFNGTRKLTDNITVNLADFFLDFGTASYGIDLTYDTTNGFFSKGLYELFEEDKIASWSFFENYPGPDANNQGPHFGGSYLDSNGKDNIAYVDFKQTSENYKGDITGFNQNGTTGSYTYDFTIGNELLKTMDMNYLSSFDFMFGTAECANDVIIGRSTVPEPSTMILLGLGLLGFSAASRKKRLK</sequence>
<dbReference type="AlphaFoldDB" id="C0QGZ7"/>
<dbReference type="KEGG" id="dat:HRM2_25520"/>
<evidence type="ECO:0000313" key="4">
    <source>
        <dbReference type="Proteomes" id="UP000000442"/>
    </source>
</evidence>
<dbReference type="HOGENOM" id="CLU_1007321_0_0_7"/>
<accession>C0QGZ7</accession>
<name>C0QGZ7_DESAH</name>
<dbReference type="EMBL" id="CP001087">
    <property type="protein sequence ID" value="ACN15646.1"/>
    <property type="molecule type" value="Genomic_DNA"/>
</dbReference>
<dbReference type="Proteomes" id="UP000000442">
    <property type="component" value="Chromosome"/>
</dbReference>
<evidence type="ECO:0000313" key="3">
    <source>
        <dbReference type="EMBL" id="ACN15646.1"/>
    </source>
</evidence>
<gene>
    <name evidence="3" type="ordered locus">HRM2_25520</name>
</gene>
<dbReference type="Pfam" id="PF07589">
    <property type="entry name" value="PEP-CTERM"/>
    <property type="match status" value="1"/>
</dbReference>
<dbReference type="RefSeq" id="WP_015904410.1">
    <property type="nucleotide sequence ID" value="NC_012108.1"/>
</dbReference>
<dbReference type="eggNOG" id="ENOG502ZGUQ">
    <property type="taxonomic scope" value="Bacteria"/>
</dbReference>
<protein>
    <recommendedName>
        <fullName evidence="2">Ice-binding protein C-terminal domain-containing protein</fullName>
    </recommendedName>
</protein>
<reference evidence="3 4" key="1">
    <citation type="journal article" date="2009" name="Environ. Microbiol.">
        <title>Genome sequence of Desulfobacterium autotrophicum HRM2, a marine sulfate reducer oxidizing organic carbon completely to carbon dioxide.</title>
        <authorList>
            <person name="Strittmatter A.W."/>
            <person name="Liesegang H."/>
            <person name="Rabus R."/>
            <person name="Decker I."/>
            <person name="Amann J."/>
            <person name="Andres S."/>
            <person name="Henne A."/>
            <person name="Fricke W.F."/>
            <person name="Martinez-Arias R."/>
            <person name="Bartels D."/>
            <person name="Goesmann A."/>
            <person name="Krause L."/>
            <person name="Puehler A."/>
            <person name="Klenk H.P."/>
            <person name="Richter M."/>
            <person name="Schuler M."/>
            <person name="Gloeckner F.O."/>
            <person name="Meyerdierks A."/>
            <person name="Gottschalk G."/>
            <person name="Amann R."/>
        </authorList>
    </citation>
    <scope>NUCLEOTIDE SEQUENCE [LARGE SCALE GENOMIC DNA]</scope>
    <source>
        <strain evidence="4">ATCC 43914 / DSM 3382 / HRM2</strain>
    </source>
</reference>